<gene>
    <name evidence="8" type="ORF">Q75_05645</name>
</gene>
<dbReference type="InterPro" id="IPR036138">
    <property type="entry name" value="PBP_dimer_sf"/>
</dbReference>
<dbReference type="Gene3D" id="3.90.1310.10">
    <property type="entry name" value="Penicillin-binding protein 2a (Domain 2)"/>
    <property type="match status" value="1"/>
</dbReference>
<name>A0A147K9S4_9BACI</name>
<comment type="caution">
    <text evidence="8">The sequence shown here is derived from an EMBL/GenBank/DDBJ whole genome shotgun (WGS) entry which is preliminary data.</text>
</comment>
<feature type="domain" description="PASTA" evidence="7">
    <location>
        <begin position="578"/>
        <end position="635"/>
    </location>
</feature>
<comment type="similarity">
    <text evidence="3">Belongs to the transpeptidase family.</text>
</comment>
<evidence type="ECO:0000259" key="7">
    <source>
        <dbReference type="PROSITE" id="PS51178"/>
    </source>
</evidence>
<dbReference type="SUPFAM" id="SSF54184">
    <property type="entry name" value="Penicillin-binding protein 2x (pbp-2x), c-terminal domain"/>
    <property type="match status" value="1"/>
</dbReference>
<dbReference type="Pfam" id="PF03793">
    <property type="entry name" value="PASTA"/>
    <property type="match status" value="1"/>
</dbReference>
<protein>
    <recommendedName>
        <fullName evidence="4">serine-type D-Ala-D-Ala carboxypeptidase</fullName>
        <ecNumber evidence="4">3.4.16.4</ecNumber>
    </recommendedName>
</protein>
<dbReference type="InterPro" id="IPR011927">
    <property type="entry name" value="SpoVD_pbp"/>
</dbReference>
<comment type="catalytic activity">
    <reaction evidence="6">
        <text>Preferential cleavage: (Ac)2-L-Lys-D-Ala-|-D-Ala. Also transpeptidation of peptidyl-alanyl moieties that are N-acyl substituents of D-alanine.</text>
        <dbReference type="EC" id="3.4.16.4"/>
    </reaction>
</comment>
<dbReference type="Gene3D" id="3.40.710.10">
    <property type="entry name" value="DD-peptidase/beta-lactamase superfamily"/>
    <property type="match status" value="1"/>
</dbReference>
<accession>A0A147K9S4</accession>
<evidence type="ECO:0000313" key="8">
    <source>
        <dbReference type="EMBL" id="KUP07198.1"/>
    </source>
</evidence>
<dbReference type="InterPro" id="IPR050515">
    <property type="entry name" value="Beta-lactam/transpept"/>
</dbReference>
<evidence type="ECO:0000256" key="1">
    <source>
        <dbReference type="ARBA" id="ARBA00004370"/>
    </source>
</evidence>
<dbReference type="Gene3D" id="3.30.10.20">
    <property type="match status" value="1"/>
</dbReference>
<sequence>MSSVTVRKRLALILVGGLMIFGIIDFRLAYVQFIMGNGLTSEAKELWSRNIPFEPERGKILDRNGVELATNQSSPTVFVVPRQVKDPTATAERLAASLNMNVEKAYEYITKVASIVRIPEGRKISYEKAQEIEGLKLNGVYIGEDSTRYYPYGSYLSHVLGFAGIDNQGLMGLELSYDKALSGDKGYVQYYSDAKGQKMPDMADDYAEPVDGLDLYLTIDTQIQTIMERELDNAEALYNPDGIVAIAMDPNTGQILGMSSRPNFDPGSFQDVSPEIYNRNLPIWSTYEPGSTFKIITLAAALEEEVVDLHNENFYDSGHVEVGGSTLHCWTRGGHGDQTFLEVVQNSCNPGFVELGQRLGTETLFSYIDAFGFGKKTGIDLQGEGAGILFDIDRVGPVELATTAFGQGVAVTPIQQVVAVAAAVNGGTLYQPYVAKELVDPKTGEVVMRNSPVAKGQVISQETSKQVREALESVVALGTGGGAYVDGYRVGGKTGTAQKAENGRYLENNHIVSFMGVAPMDDPKVVLYLAVDNPKGTVQFGGVVAAPIVGNMMEDIMHALEVEPRKEQIEKEKRTWQDIPYIEVPNLIGLTKKELSQQLLNFQLEAEGEGNQVVQQSPDPGTRVQEGSKIRVYFE</sequence>
<dbReference type="NCBIfam" id="TIGR02214">
    <property type="entry name" value="spoVD_pbp"/>
    <property type="match status" value="1"/>
</dbReference>
<evidence type="ECO:0000313" key="9">
    <source>
        <dbReference type="Proteomes" id="UP000074108"/>
    </source>
</evidence>
<dbReference type="GO" id="GO:0005886">
    <property type="term" value="C:plasma membrane"/>
    <property type="evidence" value="ECO:0007669"/>
    <property type="project" value="TreeGrafter"/>
</dbReference>
<dbReference type="InterPro" id="IPR005311">
    <property type="entry name" value="PBP_dimer"/>
</dbReference>
<dbReference type="SMART" id="SM00740">
    <property type="entry name" value="PASTA"/>
    <property type="match status" value="1"/>
</dbReference>
<dbReference type="PROSITE" id="PS51178">
    <property type="entry name" value="PASTA"/>
    <property type="match status" value="1"/>
</dbReference>
<dbReference type="InterPro" id="IPR012338">
    <property type="entry name" value="Beta-lactam/transpept-like"/>
</dbReference>
<dbReference type="Pfam" id="PF03717">
    <property type="entry name" value="PBP_dimer"/>
    <property type="match status" value="1"/>
</dbReference>
<dbReference type="GO" id="GO:0009252">
    <property type="term" value="P:peptidoglycan biosynthetic process"/>
    <property type="evidence" value="ECO:0007669"/>
    <property type="project" value="UniProtKB-UniPathway"/>
</dbReference>
<dbReference type="Gene3D" id="3.30.450.330">
    <property type="match status" value="1"/>
</dbReference>
<keyword evidence="5" id="KW-0472">Membrane</keyword>
<dbReference type="EMBL" id="LDYG01000024">
    <property type="protein sequence ID" value="KUP07198.1"/>
    <property type="molecule type" value="Genomic_DNA"/>
</dbReference>
<organism evidence="8 9">
    <name type="scientific">Bacillus coahuilensis p1.1.43</name>
    <dbReference type="NCBI Taxonomy" id="1150625"/>
    <lineage>
        <taxon>Bacteria</taxon>
        <taxon>Bacillati</taxon>
        <taxon>Bacillota</taxon>
        <taxon>Bacilli</taxon>
        <taxon>Bacillales</taxon>
        <taxon>Bacillaceae</taxon>
        <taxon>Bacillus</taxon>
    </lineage>
</organism>
<comment type="subcellular location">
    <subcellularLocation>
        <location evidence="1">Membrane</location>
    </subcellularLocation>
</comment>
<dbReference type="Proteomes" id="UP000074108">
    <property type="component" value="Unassembled WGS sequence"/>
</dbReference>
<dbReference type="AlphaFoldDB" id="A0A147K9S4"/>
<comment type="pathway">
    <text evidence="2">Cell wall biogenesis; peptidoglycan biosynthesis.</text>
</comment>
<dbReference type="EC" id="3.4.16.4" evidence="4"/>
<dbReference type="SUPFAM" id="SSF56519">
    <property type="entry name" value="Penicillin binding protein dimerisation domain"/>
    <property type="match status" value="1"/>
</dbReference>
<dbReference type="GO" id="GO:0009002">
    <property type="term" value="F:serine-type D-Ala-D-Ala carboxypeptidase activity"/>
    <property type="evidence" value="ECO:0007669"/>
    <property type="project" value="UniProtKB-EC"/>
</dbReference>
<dbReference type="RefSeq" id="WP_059350814.1">
    <property type="nucleotide sequence ID" value="NZ_LDYG01000024.1"/>
</dbReference>
<dbReference type="OrthoDB" id="9804124at2"/>
<dbReference type="InterPro" id="IPR005543">
    <property type="entry name" value="PASTA_dom"/>
</dbReference>
<evidence type="ECO:0000256" key="4">
    <source>
        <dbReference type="ARBA" id="ARBA00012448"/>
    </source>
</evidence>
<dbReference type="CDD" id="cd06573">
    <property type="entry name" value="PASTA"/>
    <property type="match status" value="1"/>
</dbReference>
<dbReference type="InterPro" id="IPR001460">
    <property type="entry name" value="PCN-bd_Tpept"/>
</dbReference>
<dbReference type="PANTHER" id="PTHR30627">
    <property type="entry name" value="PEPTIDOGLYCAN D,D-TRANSPEPTIDASE"/>
    <property type="match status" value="1"/>
</dbReference>
<evidence type="ECO:0000256" key="5">
    <source>
        <dbReference type="ARBA" id="ARBA00023136"/>
    </source>
</evidence>
<proteinExistence type="inferred from homology"/>
<dbReference type="Pfam" id="PF00905">
    <property type="entry name" value="Transpeptidase"/>
    <property type="match status" value="1"/>
</dbReference>
<reference evidence="8 9" key="1">
    <citation type="journal article" date="2016" name="Front. Microbiol.">
        <title>Microevolution Analysis of Bacillus coahuilensis Unveils Differences in Phosphorus Acquisition Strategies and Their Regulation.</title>
        <authorList>
            <person name="Gomez-Lunar Z."/>
            <person name="Hernandez-Gonzalez I."/>
            <person name="Rodriguez-Torres M.D."/>
            <person name="Souza V."/>
            <person name="Olmedo-Alvarez G."/>
        </authorList>
    </citation>
    <scope>NUCLEOTIDE SEQUENCE [LARGE SCALE GENOMIC DNA]</scope>
    <source>
        <strain evidence="9">p1.1.43</strain>
    </source>
</reference>
<evidence type="ECO:0000256" key="6">
    <source>
        <dbReference type="ARBA" id="ARBA00034000"/>
    </source>
</evidence>
<keyword evidence="9" id="KW-1185">Reference proteome</keyword>
<dbReference type="GO" id="GO:0008658">
    <property type="term" value="F:penicillin binding"/>
    <property type="evidence" value="ECO:0007669"/>
    <property type="project" value="InterPro"/>
</dbReference>
<dbReference type="SUPFAM" id="SSF56601">
    <property type="entry name" value="beta-lactamase/transpeptidase-like"/>
    <property type="match status" value="1"/>
</dbReference>
<dbReference type="STRING" id="1150625.Q75_05645"/>
<dbReference type="UniPathway" id="UPA00219"/>
<evidence type="ECO:0000256" key="2">
    <source>
        <dbReference type="ARBA" id="ARBA00004752"/>
    </source>
</evidence>
<evidence type="ECO:0000256" key="3">
    <source>
        <dbReference type="ARBA" id="ARBA00007171"/>
    </source>
</evidence>
<dbReference type="PANTHER" id="PTHR30627:SF1">
    <property type="entry name" value="PEPTIDOGLYCAN D,D-TRANSPEPTIDASE FTSI"/>
    <property type="match status" value="1"/>
</dbReference>
<dbReference type="GO" id="GO:0071555">
    <property type="term" value="P:cell wall organization"/>
    <property type="evidence" value="ECO:0007669"/>
    <property type="project" value="TreeGrafter"/>
</dbReference>
<dbReference type="PATRIC" id="fig|1150625.3.peg.1184"/>